<gene>
    <name evidence="1" type="ORF">OHAE_3375</name>
</gene>
<evidence type="ECO:0000313" key="1">
    <source>
        <dbReference type="EMBL" id="SPL63443.1"/>
    </source>
</evidence>
<proteinExistence type="predicted"/>
<dbReference type="AlphaFoldDB" id="A0A2P9HHA5"/>
<dbReference type="RefSeq" id="WP_109367366.1">
    <property type="nucleotide sequence ID" value="NZ_OOFM01000004.1"/>
</dbReference>
<dbReference type="EMBL" id="OOFM01000004">
    <property type="protein sequence ID" value="SPL63443.1"/>
    <property type="molecule type" value="Genomic_DNA"/>
</dbReference>
<accession>A0A2P9HHA5</accession>
<organism evidence="1 2">
    <name type="scientific">Ochrobactrum soli</name>
    <dbReference type="NCBI Taxonomy" id="2448455"/>
    <lineage>
        <taxon>Bacteria</taxon>
        <taxon>Pseudomonadati</taxon>
        <taxon>Pseudomonadota</taxon>
        <taxon>Alphaproteobacteria</taxon>
        <taxon>Hyphomicrobiales</taxon>
        <taxon>Brucellaceae</taxon>
        <taxon>Brucella/Ochrobactrum group</taxon>
        <taxon>Ochrobactrum</taxon>
    </lineage>
</organism>
<name>A0A2P9HHA5_9HYPH</name>
<dbReference type="Proteomes" id="UP000246073">
    <property type="component" value="Unassembled WGS sequence"/>
</dbReference>
<protein>
    <submittedName>
        <fullName evidence="1">Uncharacterized protein</fullName>
    </submittedName>
</protein>
<evidence type="ECO:0000313" key="2">
    <source>
        <dbReference type="Proteomes" id="UP000246073"/>
    </source>
</evidence>
<reference evidence="2" key="1">
    <citation type="submission" date="2017-12" db="EMBL/GenBank/DDBJ databases">
        <authorList>
            <person name="Diaz M."/>
        </authorList>
    </citation>
    <scope>NUCLEOTIDE SEQUENCE [LARGE SCALE GENOMIC DNA]</scope>
    <source>
        <strain evidence="2">FI11154</strain>
    </source>
</reference>
<sequence>MTDEKKHVDSVKAQMNGSEYTIAIQRHALPYFEADHGSAISMLKRLMGNSWTVKDVTDVLDFAMCRQPAEGTNLMQWQMQKQFTKVDGVLVAYTETVRSTAVKEAVRAHGVGTYAPLASMVLLAALYGIDEADASFSDEEENVDG</sequence>